<evidence type="ECO:0000256" key="1">
    <source>
        <dbReference type="SAM" id="MobiDB-lite"/>
    </source>
</evidence>
<proteinExistence type="predicted"/>
<name>D3AJ57_9FIRM</name>
<protein>
    <submittedName>
        <fullName evidence="2">Uncharacterized protein</fullName>
    </submittedName>
</protein>
<accession>D3AJ57</accession>
<dbReference type="HOGENOM" id="CLU_3184612_0_0_9"/>
<evidence type="ECO:0000313" key="3">
    <source>
        <dbReference type="Proteomes" id="UP000004968"/>
    </source>
</evidence>
<comment type="caution">
    <text evidence="2">The sequence shown here is derived from an EMBL/GenBank/DDBJ whole genome shotgun (WGS) entry which is preliminary data.</text>
</comment>
<gene>
    <name evidence="2" type="ORF">CLOSTHATH_03647</name>
</gene>
<dbReference type="EMBL" id="ACIO01000308">
    <property type="protein sequence ID" value="EFC98130.1"/>
    <property type="molecule type" value="Genomic_DNA"/>
</dbReference>
<evidence type="ECO:0000313" key="2">
    <source>
        <dbReference type="EMBL" id="EFC98130.1"/>
    </source>
</evidence>
<sequence length="46" mass="5052">MKKRKMRYDNTIKVLFCNVVIQPSETGGPGRKRAGICGGSGKMKIP</sequence>
<reference evidence="2 3" key="1">
    <citation type="submission" date="2010-01" db="EMBL/GenBank/DDBJ databases">
        <authorList>
            <person name="Weinstock G."/>
            <person name="Sodergren E."/>
            <person name="Clifton S."/>
            <person name="Fulton L."/>
            <person name="Fulton B."/>
            <person name="Courtney L."/>
            <person name="Fronick C."/>
            <person name="Harrison M."/>
            <person name="Strong C."/>
            <person name="Farmer C."/>
            <person name="Delahaunty K."/>
            <person name="Markovic C."/>
            <person name="Hall O."/>
            <person name="Minx P."/>
            <person name="Tomlinson C."/>
            <person name="Mitreva M."/>
            <person name="Nelson J."/>
            <person name="Hou S."/>
            <person name="Wollam A."/>
            <person name="Pepin K.H."/>
            <person name="Johnson M."/>
            <person name="Bhonagiri V."/>
            <person name="Nash W.E."/>
            <person name="Warren W."/>
            <person name="Chinwalla A."/>
            <person name="Mardis E.R."/>
            <person name="Wilson R.K."/>
        </authorList>
    </citation>
    <scope>NUCLEOTIDE SEQUENCE [LARGE SCALE GENOMIC DNA]</scope>
    <source>
        <strain evidence="2 3">DSM 13479</strain>
    </source>
</reference>
<dbReference type="Proteomes" id="UP000004968">
    <property type="component" value="Unassembled WGS sequence"/>
</dbReference>
<organism evidence="2 3">
    <name type="scientific">Hungatella hathewayi DSM 13479</name>
    <dbReference type="NCBI Taxonomy" id="566550"/>
    <lineage>
        <taxon>Bacteria</taxon>
        <taxon>Bacillati</taxon>
        <taxon>Bacillota</taxon>
        <taxon>Clostridia</taxon>
        <taxon>Lachnospirales</taxon>
        <taxon>Lachnospiraceae</taxon>
        <taxon>Hungatella</taxon>
    </lineage>
</organism>
<feature type="compositionally biased region" description="Gly residues" evidence="1">
    <location>
        <begin position="36"/>
        <end position="46"/>
    </location>
</feature>
<dbReference type="AlphaFoldDB" id="D3AJ57"/>
<feature type="region of interest" description="Disordered" evidence="1">
    <location>
        <begin position="26"/>
        <end position="46"/>
    </location>
</feature>